<dbReference type="GO" id="GO:0046872">
    <property type="term" value="F:metal ion binding"/>
    <property type="evidence" value="ECO:0007669"/>
    <property type="project" value="UniProtKB-KW"/>
</dbReference>
<dbReference type="EC" id="2.7.1.6" evidence="10"/>
<reference evidence="14" key="2">
    <citation type="journal article" date="2021" name="PeerJ">
        <title>Extensive microbial diversity within the chicken gut microbiome revealed by metagenomics and culture.</title>
        <authorList>
            <person name="Gilroy R."/>
            <person name="Ravi A."/>
            <person name="Getino M."/>
            <person name="Pursley I."/>
            <person name="Horton D.L."/>
            <person name="Alikhan N.F."/>
            <person name="Baker D."/>
            <person name="Gharbi K."/>
            <person name="Hall N."/>
            <person name="Watson M."/>
            <person name="Adriaenssens E.M."/>
            <person name="Foster-Nyarko E."/>
            <person name="Jarju S."/>
            <person name="Secka A."/>
            <person name="Antonio M."/>
            <person name="Oren A."/>
            <person name="Chaudhuri R.R."/>
            <person name="La Ragione R."/>
            <person name="Hildebrand F."/>
            <person name="Pallen M.J."/>
        </authorList>
    </citation>
    <scope>NUCLEOTIDE SEQUENCE</scope>
    <source>
        <strain evidence="14">ChiHjej12B11-7776</strain>
    </source>
</reference>
<evidence type="ECO:0000256" key="3">
    <source>
        <dbReference type="ARBA" id="ARBA00022723"/>
    </source>
</evidence>
<evidence type="ECO:0000313" key="14">
    <source>
        <dbReference type="EMBL" id="HIU90465.1"/>
    </source>
</evidence>
<feature type="domain" description="GHMP kinase C-terminal" evidence="12">
    <location>
        <begin position="257"/>
        <end position="339"/>
    </location>
</feature>
<protein>
    <recommendedName>
        <fullName evidence="10">Galactokinase</fullName>
        <ecNumber evidence="10">2.7.1.6</ecNumber>
    </recommendedName>
</protein>
<dbReference type="PROSITE" id="PS00106">
    <property type="entry name" value="GALACTOKINASE"/>
    <property type="match status" value="1"/>
</dbReference>
<dbReference type="Gene3D" id="3.30.70.890">
    <property type="entry name" value="GHMP kinase, C-terminal domain"/>
    <property type="match status" value="1"/>
</dbReference>
<feature type="domain" description="Galactokinase N-terminal" evidence="13">
    <location>
        <begin position="1"/>
        <end position="33"/>
    </location>
</feature>
<keyword evidence="9" id="KW-0119">Carbohydrate metabolism</keyword>
<evidence type="ECO:0000256" key="2">
    <source>
        <dbReference type="ARBA" id="ARBA00022679"/>
    </source>
</evidence>
<evidence type="ECO:0000256" key="10">
    <source>
        <dbReference type="NCBIfam" id="TIGR00131"/>
    </source>
</evidence>
<dbReference type="FunFam" id="3.30.70.890:FF:000001">
    <property type="entry name" value="Galactokinase"/>
    <property type="match status" value="1"/>
</dbReference>
<dbReference type="InterPro" id="IPR014721">
    <property type="entry name" value="Ribsml_uS5_D2-typ_fold_subgr"/>
</dbReference>
<comment type="similarity">
    <text evidence="1">Belongs to the GHMP kinase family. GalK subfamily.</text>
</comment>
<dbReference type="GO" id="GO:0004335">
    <property type="term" value="F:galactokinase activity"/>
    <property type="evidence" value="ECO:0007669"/>
    <property type="project" value="UniProtKB-UniRule"/>
</dbReference>
<dbReference type="InterPro" id="IPR006204">
    <property type="entry name" value="GHMP_kinase_N_dom"/>
</dbReference>
<keyword evidence="8" id="KW-0299">Galactose metabolism</keyword>
<dbReference type="PRINTS" id="PR00473">
    <property type="entry name" value="GALCTOKINASE"/>
</dbReference>
<dbReference type="InterPro" id="IPR019741">
    <property type="entry name" value="Galactokinase_CS"/>
</dbReference>
<comment type="caution">
    <text evidence="14">The sequence shown here is derived from an EMBL/GenBank/DDBJ whole genome shotgun (WGS) entry which is preliminary data.</text>
</comment>
<dbReference type="GO" id="GO:0005524">
    <property type="term" value="F:ATP binding"/>
    <property type="evidence" value="ECO:0007669"/>
    <property type="project" value="UniProtKB-UniRule"/>
</dbReference>
<dbReference type="EMBL" id="DVOC01000011">
    <property type="protein sequence ID" value="HIU90465.1"/>
    <property type="molecule type" value="Genomic_DNA"/>
</dbReference>
<evidence type="ECO:0000256" key="9">
    <source>
        <dbReference type="ARBA" id="ARBA00023277"/>
    </source>
</evidence>
<evidence type="ECO:0000259" key="11">
    <source>
        <dbReference type="Pfam" id="PF00288"/>
    </source>
</evidence>
<dbReference type="PRINTS" id="PR00959">
    <property type="entry name" value="MEVGALKINASE"/>
</dbReference>
<evidence type="ECO:0000259" key="12">
    <source>
        <dbReference type="Pfam" id="PF08544"/>
    </source>
</evidence>
<evidence type="ECO:0000256" key="6">
    <source>
        <dbReference type="ARBA" id="ARBA00022840"/>
    </source>
</evidence>
<dbReference type="NCBIfam" id="NF003705">
    <property type="entry name" value="PRK05322.1"/>
    <property type="match status" value="1"/>
</dbReference>
<proteinExistence type="inferred from homology"/>
<dbReference type="Pfam" id="PF08544">
    <property type="entry name" value="GHMP_kinases_C"/>
    <property type="match status" value="1"/>
</dbReference>
<feature type="domain" description="GHMP kinase N-terminal" evidence="11">
    <location>
        <begin position="78"/>
        <end position="155"/>
    </location>
</feature>
<dbReference type="Gene3D" id="3.30.230.10">
    <property type="match status" value="1"/>
</dbReference>
<dbReference type="PROSITE" id="PS00627">
    <property type="entry name" value="GHMP_KINASES_ATP"/>
    <property type="match status" value="1"/>
</dbReference>
<feature type="non-terminal residue" evidence="14">
    <location>
        <position position="1"/>
    </location>
</feature>
<evidence type="ECO:0000256" key="1">
    <source>
        <dbReference type="ARBA" id="ARBA00006566"/>
    </source>
</evidence>
<dbReference type="AlphaFoldDB" id="A0A9D1MW46"/>
<reference evidence="14" key="1">
    <citation type="submission" date="2020-10" db="EMBL/GenBank/DDBJ databases">
        <authorList>
            <person name="Gilroy R."/>
        </authorList>
    </citation>
    <scope>NUCLEOTIDE SEQUENCE</scope>
    <source>
        <strain evidence="14">ChiHjej12B11-7776</strain>
    </source>
</reference>
<keyword evidence="4" id="KW-0547">Nucleotide-binding</keyword>
<dbReference type="PIRSF" id="PIRSF000530">
    <property type="entry name" value="Galactokinase"/>
    <property type="match status" value="1"/>
</dbReference>
<dbReference type="GO" id="GO:0006012">
    <property type="term" value="P:galactose metabolic process"/>
    <property type="evidence" value="ECO:0007669"/>
    <property type="project" value="UniProtKB-UniRule"/>
</dbReference>
<sequence length="362" mass="39546">AAGRVNIIGEHIDYCGGKVFPAALSLKNTVYVRANGTNKINVSWTTLPDKVSLDVDDLGKYDNLKYGNYQAGCAYIWQQAGHKVVGCDMLHDCTVPFGSGLSSSAAIEVSTLAALATVAGEPIDKKEIALLAQKAEREYAHVNCGIMDQYASANGKRDCAILLDCKNVTHTYVPLQLGDYTLVIANCNKPHNLVASKYNERRQETEQALEILQKHVDVTCLAEVTPQQFEQYKHLLPQKVRDRAEHVVYECLRVQQAVEAMQKSDLAALGKILNASHKSLKEKYEVTGAELDALAENAQKLSYCLGSRMTGAGFGGCTISIVKKNMVKQFEDAVGSAYKNAIGYDASFYQAEIADGIIVEKL</sequence>
<dbReference type="SUPFAM" id="SSF54211">
    <property type="entry name" value="Ribosomal protein S5 domain 2-like"/>
    <property type="match status" value="1"/>
</dbReference>
<dbReference type="Pfam" id="PF00288">
    <property type="entry name" value="GHMP_kinases_N"/>
    <property type="match status" value="1"/>
</dbReference>
<dbReference type="InterPro" id="IPR020568">
    <property type="entry name" value="Ribosomal_Su5_D2-typ_SF"/>
</dbReference>
<dbReference type="Pfam" id="PF10509">
    <property type="entry name" value="GalKase_gal_bdg"/>
    <property type="match status" value="1"/>
</dbReference>
<dbReference type="InterPro" id="IPR019539">
    <property type="entry name" value="GalKase_N"/>
</dbReference>
<evidence type="ECO:0000313" key="15">
    <source>
        <dbReference type="Proteomes" id="UP000886852"/>
    </source>
</evidence>
<dbReference type="InterPro" id="IPR006206">
    <property type="entry name" value="Mevalonate/galactokinase"/>
</dbReference>
<evidence type="ECO:0000259" key="13">
    <source>
        <dbReference type="Pfam" id="PF10509"/>
    </source>
</evidence>
<dbReference type="SUPFAM" id="SSF55060">
    <property type="entry name" value="GHMP Kinase, C-terminal domain"/>
    <property type="match status" value="1"/>
</dbReference>
<accession>A0A9D1MW46</accession>
<keyword evidence="3" id="KW-0479">Metal-binding</keyword>
<evidence type="ECO:0000256" key="8">
    <source>
        <dbReference type="ARBA" id="ARBA00023144"/>
    </source>
</evidence>
<keyword evidence="5" id="KW-0418">Kinase</keyword>
<organism evidence="14 15">
    <name type="scientific">Candidatus Fimimonas merdipullorum</name>
    <dbReference type="NCBI Taxonomy" id="2840822"/>
    <lineage>
        <taxon>Bacteria</taxon>
        <taxon>Pseudomonadati</taxon>
        <taxon>Myxococcota</taxon>
        <taxon>Myxococcia</taxon>
        <taxon>Myxococcales</taxon>
        <taxon>Cystobacterineae</taxon>
        <taxon>Myxococcaceae</taxon>
        <taxon>Myxococcaceae incertae sedis</taxon>
        <taxon>Candidatus Fimimonas</taxon>
    </lineage>
</organism>
<dbReference type="InterPro" id="IPR036554">
    <property type="entry name" value="GHMP_kinase_C_sf"/>
</dbReference>
<keyword evidence="6" id="KW-0067">ATP-binding</keyword>
<dbReference type="InterPro" id="IPR000705">
    <property type="entry name" value="Galactokinase"/>
</dbReference>
<keyword evidence="7" id="KW-0460">Magnesium</keyword>
<dbReference type="InterPro" id="IPR013750">
    <property type="entry name" value="GHMP_kinase_C_dom"/>
</dbReference>
<dbReference type="Proteomes" id="UP000886852">
    <property type="component" value="Unassembled WGS sequence"/>
</dbReference>
<dbReference type="NCBIfam" id="TIGR00131">
    <property type="entry name" value="gal_kin"/>
    <property type="match status" value="1"/>
</dbReference>
<evidence type="ECO:0000256" key="5">
    <source>
        <dbReference type="ARBA" id="ARBA00022777"/>
    </source>
</evidence>
<name>A0A9D1MW46_9BACT</name>
<dbReference type="PANTHER" id="PTHR10457:SF7">
    <property type="entry name" value="GALACTOKINASE-RELATED"/>
    <property type="match status" value="1"/>
</dbReference>
<evidence type="ECO:0000256" key="4">
    <source>
        <dbReference type="ARBA" id="ARBA00022741"/>
    </source>
</evidence>
<gene>
    <name evidence="14" type="ORF">IAC72_00420</name>
</gene>
<dbReference type="PANTHER" id="PTHR10457">
    <property type="entry name" value="MEVALONATE KINASE/GALACTOKINASE"/>
    <property type="match status" value="1"/>
</dbReference>
<dbReference type="GO" id="GO:0005829">
    <property type="term" value="C:cytosol"/>
    <property type="evidence" value="ECO:0007669"/>
    <property type="project" value="TreeGrafter"/>
</dbReference>
<keyword evidence="2 14" id="KW-0808">Transferase</keyword>
<evidence type="ECO:0000256" key="7">
    <source>
        <dbReference type="ARBA" id="ARBA00022842"/>
    </source>
</evidence>
<dbReference type="InterPro" id="IPR006203">
    <property type="entry name" value="GHMP_knse_ATP-bd_CS"/>
</dbReference>